<dbReference type="InterPro" id="IPR031656">
    <property type="entry name" value="DAO_C"/>
</dbReference>
<protein>
    <recommendedName>
        <fullName evidence="7">Glycerol-3-phosphate dehydrogenase</fullName>
        <ecNumber evidence="7">1.1.5.3</ecNumber>
    </recommendedName>
</protein>
<dbReference type="RefSeq" id="WP_200505521.1">
    <property type="nucleotide sequence ID" value="NZ_JAEHFX010000003.1"/>
</dbReference>
<comment type="similarity">
    <text evidence="2 7">Belongs to the FAD-dependent glycerol-3-phosphate dehydrogenase family.</text>
</comment>
<reference evidence="10 11" key="1">
    <citation type="submission" date="2020-12" db="EMBL/GenBank/DDBJ databases">
        <title>Bacterial novel species Adhaeribacter sp. BT258 isolated from soil.</title>
        <authorList>
            <person name="Jung H.-Y."/>
        </authorList>
    </citation>
    <scope>NUCLEOTIDE SEQUENCE [LARGE SCALE GENOMIC DNA]</scope>
    <source>
        <strain evidence="10 11">BT258</strain>
    </source>
</reference>
<evidence type="ECO:0000313" key="10">
    <source>
        <dbReference type="EMBL" id="MBK0402762.1"/>
    </source>
</evidence>
<organism evidence="10 11">
    <name type="scientific">Adhaeribacter terrigena</name>
    <dbReference type="NCBI Taxonomy" id="2793070"/>
    <lineage>
        <taxon>Bacteria</taxon>
        <taxon>Pseudomonadati</taxon>
        <taxon>Bacteroidota</taxon>
        <taxon>Cytophagia</taxon>
        <taxon>Cytophagales</taxon>
        <taxon>Hymenobacteraceae</taxon>
        <taxon>Adhaeribacter</taxon>
    </lineage>
</organism>
<evidence type="ECO:0000256" key="3">
    <source>
        <dbReference type="ARBA" id="ARBA00022630"/>
    </source>
</evidence>
<dbReference type="PANTHER" id="PTHR11985:SF35">
    <property type="entry name" value="ANAEROBIC GLYCEROL-3-PHOSPHATE DEHYDROGENASE SUBUNIT A"/>
    <property type="match status" value="1"/>
</dbReference>
<evidence type="ECO:0000256" key="6">
    <source>
        <dbReference type="ARBA" id="ARBA00023002"/>
    </source>
</evidence>
<evidence type="ECO:0000313" key="11">
    <source>
        <dbReference type="Proteomes" id="UP000644147"/>
    </source>
</evidence>
<comment type="cofactor">
    <cofactor evidence="1 7">
        <name>FAD</name>
        <dbReference type="ChEBI" id="CHEBI:57692"/>
    </cofactor>
</comment>
<keyword evidence="3 7" id="KW-0285">Flavoprotein</keyword>
<dbReference type="Gene3D" id="1.10.8.870">
    <property type="entry name" value="Alpha-glycerophosphate oxidase, cap domain"/>
    <property type="match status" value="1"/>
</dbReference>
<feature type="domain" description="Alpha-glycerophosphate oxidase C-terminal" evidence="9">
    <location>
        <begin position="406"/>
        <end position="525"/>
    </location>
</feature>
<keyword evidence="4" id="KW-0319">Glycerol metabolism</keyword>
<gene>
    <name evidence="10" type="ORF">I5M27_07175</name>
</gene>
<dbReference type="Proteomes" id="UP000644147">
    <property type="component" value="Unassembled WGS sequence"/>
</dbReference>
<dbReference type="Gene3D" id="3.50.50.60">
    <property type="entry name" value="FAD/NAD(P)-binding domain"/>
    <property type="match status" value="1"/>
</dbReference>
<evidence type="ECO:0000259" key="8">
    <source>
        <dbReference type="Pfam" id="PF01266"/>
    </source>
</evidence>
<dbReference type="Gene3D" id="3.30.9.10">
    <property type="entry name" value="D-Amino Acid Oxidase, subunit A, domain 2"/>
    <property type="match status" value="1"/>
</dbReference>
<accession>A0ABS1C017</accession>
<evidence type="ECO:0000256" key="1">
    <source>
        <dbReference type="ARBA" id="ARBA00001974"/>
    </source>
</evidence>
<dbReference type="PROSITE" id="PS00978">
    <property type="entry name" value="FAD_G3PDH_2"/>
    <property type="match status" value="1"/>
</dbReference>
<comment type="caution">
    <text evidence="10">The sequence shown here is derived from an EMBL/GenBank/DDBJ whole genome shotgun (WGS) entry which is preliminary data.</text>
</comment>
<dbReference type="Pfam" id="PF16901">
    <property type="entry name" value="DAO_C"/>
    <property type="match status" value="1"/>
</dbReference>
<evidence type="ECO:0000256" key="2">
    <source>
        <dbReference type="ARBA" id="ARBA00007330"/>
    </source>
</evidence>
<dbReference type="SUPFAM" id="SSF54373">
    <property type="entry name" value="FAD-linked reductases, C-terminal domain"/>
    <property type="match status" value="1"/>
</dbReference>
<evidence type="ECO:0000256" key="4">
    <source>
        <dbReference type="ARBA" id="ARBA00022798"/>
    </source>
</evidence>
<dbReference type="EC" id="1.1.5.3" evidence="7"/>
<evidence type="ECO:0000259" key="9">
    <source>
        <dbReference type="Pfam" id="PF16901"/>
    </source>
</evidence>
<comment type="catalytic activity">
    <reaction evidence="7">
        <text>a quinone + sn-glycerol 3-phosphate = dihydroxyacetone phosphate + a quinol</text>
        <dbReference type="Rhea" id="RHEA:18977"/>
        <dbReference type="ChEBI" id="CHEBI:24646"/>
        <dbReference type="ChEBI" id="CHEBI:57597"/>
        <dbReference type="ChEBI" id="CHEBI:57642"/>
        <dbReference type="ChEBI" id="CHEBI:132124"/>
        <dbReference type="EC" id="1.1.5.3"/>
    </reaction>
</comment>
<dbReference type="PANTHER" id="PTHR11985">
    <property type="entry name" value="GLYCEROL-3-PHOSPHATE DEHYDROGENASE"/>
    <property type="match status" value="1"/>
</dbReference>
<keyword evidence="5" id="KW-0274">FAD</keyword>
<keyword evidence="6 7" id="KW-0560">Oxidoreductase</keyword>
<dbReference type="PRINTS" id="PR01001">
    <property type="entry name" value="FADG3PDH"/>
</dbReference>
<dbReference type="PROSITE" id="PS00977">
    <property type="entry name" value="FAD_G3PDH_1"/>
    <property type="match status" value="1"/>
</dbReference>
<dbReference type="Pfam" id="PF01266">
    <property type="entry name" value="DAO"/>
    <property type="match status" value="1"/>
</dbReference>
<proteinExistence type="inferred from homology"/>
<dbReference type="EMBL" id="JAEHFX010000003">
    <property type="protein sequence ID" value="MBK0402762.1"/>
    <property type="molecule type" value="Genomic_DNA"/>
</dbReference>
<name>A0ABS1C017_9BACT</name>
<feature type="domain" description="FAD dependent oxidoreductase" evidence="8">
    <location>
        <begin position="25"/>
        <end position="349"/>
    </location>
</feature>
<dbReference type="SUPFAM" id="SSF51905">
    <property type="entry name" value="FAD/NAD(P)-binding domain"/>
    <property type="match status" value="1"/>
</dbReference>
<dbReference type="InterPro" id="IPR006076">
    <property type="entry name" value="FAD-dep_OxRdtase"/>
</dbReference>
<keyword evidence="11" id="KW-1185">Reference proteome</keyword>
<evidence type="ECO:0000256" key="7">
    <source>
        <dbReference type="RuleBase" id="RU361217"/>
    </source>
</evidence>
<sequence length="561" mass="62027">MNAPAGISTLDRVKIFSEITIKTFDILVIGGGIMGAGIALDAASRGLRVLLVEKQDFAAGTSSRSTKLIHGGLRYLKNFELGLVRTVARERKVLNRNAPHLVMPEPMLIPILKNASYGYWATKAGLTLYDLLGNVETPERHRMLDKTQTLAQEPLLNPEKLQGAGCFVEYRTDDGRLTMEVLKTAHTFGATCLNYCELRHFTYNEEKRITGAALQDKLTGKNYQIKATCVINATGPWSAKIMQQDQPEKLPELVHTKGVHLVVPFEKFPLKQAVYFDIPGGRMLFAIPRQGVTYFGTTDTPFTGNLEKPRVEKEDVAYLLAEVNKMFTGLDLKPGDVISSWAGVRVLLYEAGKKPSEISRKDEIFISASGLITVAGGKLTGYRKLAEQVVNKALEKYFPENRQPSGTAKIKLSGGDFENAAAVKGFLKSCQEIGQLHKYPSESLAYLVRNYGTNTKAVLKEACRLKAENLDPETRLLQAEICYTIQNEGVTSLSDFLIRRTGKLYFERGQIIAILPAVKAAFQKILTLGNGILANQESEFMEQFEAAVAFKNESKNAMVSA</sequence>
<dbReference type="InterPro" id="IPR036188">
    <property type="entry name" value="FAD/NAD-bd_sf"/>
</dbReference>
<dbReference type="InterPro" id="IPR000447">
    <property type="entry name" value="G3P_DH_FAD-dep"/>
</dbReference>
<evidence type="ECO:0000256" key="5">
    <source>
        <dbReference type="ARBA" id="ARBA00022827"/>
    </source>
</evidence>
<dbReference type="InterPro" id="IPR038299">
    <property type="entry name" value="DAO_C_sf"/>
</dbReference>